<evidence type="ECO:0000256" key="1">
    <source>
        <dbReference type="ARBA" id="ARBA00004123"/>
    </source>
</evidence>
<dbReference type="GO" id="GO:0005634">
    <property type="term" value="C:nucleus"/>
    <property type="evidence" value="ECO:0007669"/>
    <property type="project" value="UniProtKB-SubCell"/>
</dbReference>
<keyword evidence="2" id="KW-0677">Repeat</keyword>
<evidence type="ECO:0000259" key="8">
    <source>
        <dbReference type="PROSITE" id="PS51294"/>
    </source>
</evidence>
<feature type="domain" description="HTH myb-type" evidence="8">
    <location>
        <begin position="98"/>
        <end position="142"/>
    </location>
</feature>
<dbReference type="SMART" id="SM00717">
    <property type="entry name" value="SANT"/>
    <property type="match status" value="2"/>
</dbReference>
<reference evidence="9" key="1">
    <citation type="journal article" date="2020" name="PeerJ">
        <title>The R2R3-MYB transcription factor family in Taxus chinensis: Identification, characterization, expression profiling and posttranscriptional regulation analysis.</title>
        <authorList>
            <person name="Hu X."/>
            <person name="Zhang L."/>
            <person name="Shao F."/>
            <person name="Qiu D."/>
            <person name="Wilson I.W."/>
        </authorList>
    </citation>
    <scope>NUCLEOTIDE SEQUENCE</scope>
</reference>
<comment type="subcellular location">
    <subcellularLocation>
        <location evidence="1">Nucleus</location>
    </subcellularLocation>
</comment>
<dbReference type="PANTHER" id="PTHR45614:SF25">
    <property type="entry name" value="MYB PROTEIN"/>
    <property type="match status" value="1"/>
</dbReference>
<dbReference type="CDD" id="cd00167">
    <property type="entry name" value="SANT"/>
    <property type="match status" value="2"/>
</dbReference>
<evidence type="ECO:0000256" key="3">
    <source>
        <dbReference type="ARBA" id="ARBA00023015"/>
    </source>
</evidence>
<dbReference type="GO" id="GO:0000981">
    <property type="term" value="F:DNA-binding transcription factor activity, RNA polymerase II-specific"/>
    <property type="evidence" value="ECO:0007669"/>
    <property type="project" value="TreeGrafter"/>
</dbReference>
<dbReference type="EMBL" id="MN906694">
    <property type="protein sequence ID" value="QHG11447.1"/>
    <property type="molecule type" value="mRNA"/>
</dbReference>
<dbReference type="InterPro" id="IPR017930">
    <property type="entry name" value="Myb_dom"/>
</dbReference>
<dbReference type="PROSITE" id="PS51294">
    <property type="entry name" value="HTH_MYB"/>
    <property type="match status" value="2"/>
</dbReference>
<evidence type="ECO:0000256" key="6">
    <source>
        <dbReference type="ARBA" id="ARBA00023242"/>
    </source>
</evidence>
<evidence type="ECO:0000313" key="9">
    <source>
        <dbReference type="EMBL" id="QHG11447.1"/>
    </source>
</evidence>
<evidence type="ECO:0000256" key="4">
    <source>
        <dbReference type="ARBA" id="ARBA00023125"/>
    </source>
</evidence>
<dbReference type="Pfam" id="PF00249">
    <property type="entry name" value="Myb_DNA-binding"/>
    <property type="match status" value="2"/>
</dbReference>
<protein>
    <submittedName>
        <fullName evidence="9">R2R3-MYB transcription factor 19</fullName>
    </submittedName>
</protein>
<feature type="domain" description="Myb-like" evidence="7">
    <location>
        <begin position="8"/>
        <end position="59"/>
    </location>
</feature>
<dbReference type="GO" id="GO:0000978">
    <property type="term" value="F:RNA polymerase II cis-regulatory region sequence-specific DNA binding"/>
    <property type="evidence" value="ECO:0007669"/>
    <property type="project" value="TreeGrafter"/>
</dbReference>
<organism evidence="9">
    <name type="scientific">Taxus chinensis</name>
    <name type="common">Chinese yew</name>
    <name type="synonym">Taxus wallichiana var. chinensis</name>
    <dbReference type="NCBI Taxonomy" id="29808"/>
    <lineage>
        <taxon>Eukaryota</taxon>
        <taxon>Viridiplantae</taxon>
        <taxon>Streptophyta</taxon>
        <taxon>Embryophyta</taxon>
        <taxon>Tracheophyta</taxon>
        <taxon>Spermatophyta</taxon>
        <taxon>Pinopsida</taxon>
        <taxon>Pinidae</taxon>
        <taxon>Conifers II</taxon>
        <taxon>Cupressales</taxon>
        <taxon>Taxaceae</taxon>
        <taxon>Taxus</taxon>
    </lineage>
</organism>
<proteinExistence type="evidence at transcript level"/>
<evidence type="ECO:0000256" key="5">
    <source>
        <dbReference type="ARBA" id="ARBA00023163"/>
    </source>
</evidence>
<keyword evidence="5" id="KW-0804">Transcription</keyword>
<keyword evidence="6" id="KW-0539">Nucleus</keyword>
<dbReference type="InterPro" id="IPR050560">
    <property type="entry name" value="MYB_TF"/>
</dbReference>
<dbReference type="PROSITE" id="PS50090">
    <property type="entry name" value="MYB_LIKE"/>
    <property type="match status" value="2"/>
</dbReference>
<dbReference type="SUPFAM" id="SSF46689">
    <property type="entry name" value="Homeodomain-like"/>
    <property type="match status" value="1"/>
</dbReference>
<name>A0A6B9QTB2_TAXCH</name>
<dbReference type="InterPro" id="IPR001005">
    <property type="entry name" value="SANT/Myb"/>
</dbReference>
<dbReference type="Gene3D" id="1.10.10.60">
    <property type="entry name" value="Homeodomain-like"/>
    <property type="match status" value="2"/>
</dbReference>
<keyword evidence="4" id="KW-0238">DNA-binding</keyword>
<evidence type="ECO:0000259" key="7">
    <source>
        <dbReference type="PROSITE" id="PS50090"/>
    </source>
</evidence>
<dbReference type="PANTHER" id="PTHR45614">
    <property type="entry name" value="MYB PROTEIN-RELATED"/>
    <property type="match status" value="1"/>
</dbReference>
<dbReference type="FunFam" id="1.10.10.60:FF:000060">
    <property type="entry name" value="MYB transcription factor"/>
    <property type="match status" value="1"/>
</dbReference>
<dbReference type="InterPro" id="IPR009057">
    <property type="entry name" value="Homeodomain-like_sf"/>
</dbReference>
<dbReference type="AlphaFoldDB" id="A0A6B9QTB2"/>
<accession>A0A6B9QTB2</accession>
<feature type="domain" description="Myb-like" evidence="7">
    <location>
        <begin position="98"/>
        <end position="138"/>
    </location>
</feature>
<sequence length="467" mass="51666">MKSGNGNGDERIKGPWSPEEDAILSRLVDKFGARNWSLIARGIPGRSGKSCRLRWCNQLNPGVKRKPFTGVISWTTLHGVLFKMYSATFTTSAQYRKDEEDRAIVAAHAIHGNKWASIARMLQGRTDNAIKNHWNSTLRRKYLGIDKWKKELSSSGSEKVKEEYSDMETNNLVRDEESADGVVNSLKTGEDRGEVGSSVLIYPKAVLENMPDKVDDTNRKGGNQDNNGHIQAAEHKPDAKINDNLIRPTPRLSAFTRYSPVANKIKFSGRSMENNVNVSGITPRETPFTHSPTHDKPDYSCLTSCGAPIFPNSLCVDIFPGVPSHCGRGCCGTQAQRYENSHHTQDSLLGPEYVEFSDDSLASCNNFLNSFCLNRMGGVGSASSESSMEKSSSVALHTTIAQMMIPMFTSQTQQQNGMENNMHFNASQFGDSLVSMMRELVSTEISKHTLAAVQLHRLGEQAKRPNS</sequence>
<feature type="domain" description="HTH myb-type" evidence="8">
    <location>
        <begin position="8"/>
        <end position="63"/>
    </location>
</feature>
<evidence type="ECO:0000256" key="2">
    <source>
        <dbReference type="ARBA" id="ARBA00022737"/>
    </source>
</evidence>
<keyword evidence="3" id="KW-0805">Transcription regulation</keyword>